<evidence type="ECO:0000313" key="4">
    <source>
        <dbReference type="Proteomes" id="UP001172159"/>
    </source>
</evidence>
<organism evidence="3 4">
    <name type="scientific">Apiosordaria backusii</name>
    <dbReference type="NCBI Taxonomy" id="314023"/>
    <lineage>
        <taxon>Eukaryota</taxon>
        <taxon>Fungi</taxon>
        <taxon>Dikarya</taxon>
        <taxon>Ascomycota</taxon>
        <taxon>Pezizomycotina</taxon>
        <taxon>Sordariomycetes</taxon>
        <taxon>Sordariomycetidae</taxon>
        <taxon>Sordariales</taxon>
        <taxon>Lasiosphaeriaceae</taxon>
        <taxon>Apiosordaria</taxon>
    </lineage>
</organism>
<protein>
    <submittedName>
        <fullName evidence="3">Uncharacterized protein</fullName>
    </submittedName>
</protein>
<feature type="compositionally biased region" description="Low complexity" evidence="2">
    <location>
        <begin position="89"/>
        <end position="102"/>
    </location>
</feature>
<evidence type="ECO:0000313" key="3">
    <source>
        <dbReference type="EMBL" id="KAK0747451.1"/>
    </source>
</evidence>
<proteinExistence type="predicted"/>
<dbReference type="Proteomes" id="UP001172159">
    <property type="component" value="Unassembled WGS sequence"/>
</dbReference>
<reference evidence="3" key="1">
    <citation type="submission" date="2023-06" db="EMBL/GenBank/DDBJ databases">
        <title>Genome-scale phylogeny and comparative genomics of the fungal order Sordariales.</title>
        <authorList>
            <consortium name="Lawrence Berkeley National Laboratory"/>
            <person name="Hensen N."/>
            <person name="Bonometti L."/>
            <person name="Westerberg I."/>
            <person name="Brannstrom I.O."/>
            <person name="Guillou S."/>
            <person name="Cros-Aarteil S."/>
            <person name="Calhoun S."/>
            <person name="Haridas S."/>
            <person name="Kuo A."/>
            <person name="Mondo S."/>
            <person name="Pangilinan J."/>
            <person name="Riley R."/>
            <person name="Labutti K."/>
            <person name="Andreopoulos B."/>
            <person name="Lipzen A."/>
            <person name="Chen C."/>
            <person name="Yanf M."/>
            <person name="Daum C."/>
            <person name="Ng V."/>
            <person name="Clum A."/>
            <person name="Steindorff A."/>
            <person name="Ohm R."/>
            <person name="Martin F."/>
            <person name="Silar P."/>
            <person name="Natvig D."/>
            <person name="Lalanne C."/>
            <person name="Gautier V."/>
            <person name="Ament-Velasquez S.L."/>
            <person name="Kruys A."/>
            <person name="Hutchinson M.I."/>
            <person name="Powell A.J."/>
            <person name="Barry K."/>
            <person name="Miller A.N."/>
            <person name="Grigoriev I.V."/>
            <person name="Debuchy R."/>
            <person name="Gladieux P."/>
            <person name="Thoren M.H."/>
            <person name="Johannesson H."/>
        </authorList>
    </citation>
    <scope>NUCLEOTIDE SEQUENCE</scope>
    <source>
        <strain evidence="3">CBS 540.89</strain>
    </source>
</reference>
<dbReference type="EMBL" id="JAUKTV010000001">
    <property type="protein sequence ID" value="KAK0747451.1"/>
    <property type="molecule type" value="Genomic_DNA"/>
</dbReference>
<keyword evidence="1" id="KW-0175">Coiled coil</keyword>
<feature type="region of interest" description="Disordered" evidence="2">
    <location>
        <begin position="62"/>
        <end position="107"/>
    </location>
</feature>
<evidence type="ECO:0000256" key="2">
    <source>
        <dbReference type="SAM" id="MobiDB-lite"/>
    </source>
</evidence>
<name>A0AA40K673_9PEZI</name>
<accession>A0AA40K673</accession>
<feature type="region of interest" description="Disordered" evidence="2">
    <location>
        <begin position="1"/>
        <end position="36"/>
    </location>
</feature>
<feature type="compositionally biased region" description="Low complexity" evidence="2">
    <location>
        <begin position="7"/>
        <end position="19"/>
    </location>
</feature>
<sequence>MSGGASSGRATSGYPAAVAEADDSSSPESSVSAAVAAAVQPPAVVVVFSSFEGGAARVVEVGQRTVPQAAEDSPEPSAEGGDEGEDEAGTSGSSGSTGKKSSFLTPGCERGIAGVVEDLMRLNEEKERERVEREEEERRGREEARLAALARVGAWVGELVAESAGVGPQEYQASALRGNFIDASGHSRSLSLTSEAHQRAFNMEPRETRRQLVGDIKAATARRVPLRVHPRNPGQLLALWSLGHP</sequence>
<evidence type="ECO:0000256" key="1">
    <source>
        <dbReference type="SAM" id="Coils"/>
    </source>
</evidence>
<gene>
    <name evidence="3" type="ORF">B0T21DRAFT_406077</name>
</gene>
<feature type="compositionally biased region" description="Low complexity" evidence="2">
    <location>
        <begin position="26"/>
        <end position="36"/>
    </location>
</feature>
<comment type="caution">
    <text evidence="3">The sequence shown here is derived from an EMBL/GenBank/DDBJ whole genome shotgun (WGS) entry which is preliminary data.</text>
</comment>
<feature type="coiled-coil region" evidence="1">
    <location>
        <begin position="112"/>
        <end position="144"/>
    </location>
</feature>
<dbReference type="AlphaFoldDB" id="A0AA40K673"/>
<keyword evidence="4" id="KW-1185">Reference proteome</keyword>